<reference evidence="1" key="1">
    <citation type="submission" date="2020-11" db="EMBL/GenBank/DDBJ databases">
        <authorList>
            <person name="Tran Van P."/>
        </authorList>
    </citation>
    <scope>NUCLEOTIDE SEQUENCE</scope>
</reference>
<dbReference type="EMBL" id="OD565846">
    <property type="protein sequence ID" value="CAD7442754.1"/>
    <property type="molecule type" value="Genomic_DNA"/>
</dbReference>
<dbReference type="AlphaFoldDB" id="A0A7R9I076"/>
<sequence length="170" mass="19009">MWWRLEGEIPGLEWGTHATGGWSIIAVFYIPSRSMLDYKFLRAWGLKQTLVNQQHLFRSNFTLTVKVKSDGGDGCLGLKPLASLSASLKPILWDGGWEGERCGVASQPTKVSFRANKNRWIMEIVDSASYRTASPSSSGGRGNVRCQQDQTFHSEEHQCAGECRAVLMER</sequence>
<accession>A0A7R9I076</accession>
<organism evidence="1">
    <name type="scientific">Timema bartmani</name>
    <dbReference type="NCBI Taxonomy" id="61472"/>
    <lineage>
        <taxon>Eukaryota</taxon>
        <taxon>Metazoa</taxon>
        <taxon>Ecdysozoa</taxon>
        <taxon>Arthropoda</taxon>
        <taxon>Hexapoda</taxon>
        <taxon>Insecta</taxon>
        <taxon>Pterygota</taxon>
        <taxon>Neoptera</taxon>
        <taxon>Polyneoptera</taxon>
        <taxon>Phasmatodea</taxon>
        <taxon>Timematodea</taxon>
        <taxon>Timematoidea</taxon>
        <taxon>Timematidae</taxon>
        <taxon>Timema</taxon>
    </lineage>
</organism>
<gene>
    <name evidence="1" type="ORF">TBIB3V08_LOCUS5179</name>
</gene>
<evidence type="ECO:0000313" key="1">
    <source>
        <dbReference type="EMBL" id="CAD7442754.1"/>
    </source>
</evidence>
<protein>
    <submittedName>
        <fullName evidence="1">Uncharacterized protein</fullName>
    </submittedName>
</protein>
<name>A0A7R9I076_9NEOP</name>
<proteinExistence type="predicted"/>